<evidence type="ECO:0000256" key="6">
    <source>
        <dbReference type="ARBA" id="ARBA00022827"/>
    </source>
</evidence>
<keyword evidence="7 8" id="KW-0560">Oxidoreductase</keyword>
<proteinExistence type="inferred from homology"/>
<evidence type="ECO:0000313" key="9">
    <source>
        <dbReference type="EMBL" id="ORA84315.1"/>
    </source>
</evidence>
<comment type="pathway">
    <text evidence="3 8">Carbohydrate metabolism; tricarboxylic acid cycle; oxaloacetate from (S)-malate (quinone route): step 1/1.</text>
</comment>
<evidence type="ECO:0000313" key="10">
    <source>
        <dbReference type="Proteomes" id="UP000243140"/>
    </source>
</evidence>
<evidence type="ECO:0000256" key="4">
    <source>
        <dbReference type="ARBA" id="ARBA00022532"/>
    </source>
</evidence>
<organism evidence="9 10">
    <name type="scientific">Mycobacterium malmoense</name>
    <dbReference type="NCBI Taxonomy" id="1780"/>
    <lineage>
        <taxon>Bacteria</taxon>
        <taxon>Bacillati</taxon>
        <taxon>Actinomycetota</taxon>
        <taxon>Actinomycetes</taxon>
        <taxon>Mycobacteriales</taxon>
        <taxon>Mycobacteriaceae</taxon>
        <taxon>Mycobacterium</taxon>
    </lineage>
</organism>
<dbReference type="NCBIfam" id="NF003606">
    <property type="entry name" value="PRK05257.2-1"/>
    <property type="match status" value="1"/>
</dbReference>
<dbReference type="Pfam" id="PF06039">
    <property type="entry name" value="Mqo"/>
    <property type="match status" value="1"/>
</dbReference>
<keyword evidence="6 8" id="KW-0274">FAD</keyword>
<evidence type="ECO:0000256" key="1">
    <source>
        <dbReference type="ARBA" id="ARBA00001139"/>
    </source>
</evidence>
<dbReference type="EC" id="1.1.5.4" evidence="8"/>
<dbReference type="EMBL" id="MVHV01000005">
    <property type="protein sequence ID" value="ORA84315.1"/>
    <property type="molecule type" value="Genomic_DNA"/>
</dbReference>
<keyword evidence="5 8" id="KW-0285">Flavoprotein</keyword>
<comment type="cofactor">
    <cofactor evidence="2 8">
        <name>FAD</name>
        <dbReference type="ChEBI" id="CHEBI:57692"/>
    </cofactor>
</comment>
<dbReference type="InterPro" id="IPR036188">
    <property type="entry name" value="FAD/NAD-bd_sf"/>
</dbReference>
<dbReference type="NCBIfam" id="TIGR01320">
    <property type="entry name" value="mal_quin_oxido"/>
    <property type="match status" value="1"/>
</dbReference>
<dbReference type="NCBIfam" id="NF003611">
    <property type="entry name" value="PRK05257.3-2"/>
    <property type="match status" value="1"/>
</dbReference>
<evidence type="ECO:0000256" key="3">
    <source>
        <dbReference type="ARBA" id="ARBA00005012"/>
    </source>
</evidence>
<dbReference type="PANTHER" id="PTHR43104">
    <property type="entry name" value="L-2-HYDROXYGLUTARATE DEHYDROGENASE, MITOCHONDRIAL"/>
    <property type="match status" value="1"/>
</dbReference>
<evidence type="ECO:0000256" key="7">
    <source>
        <dbReference type="ARBA" id="ARBA00023002"/>
    </source>
</evidence>
<comment type="caution">
    <text evidence="9">The sequence shown here is derived from an EMBL/GenBank/DDBJ whole genome shotgun (WGS) entry which is preliminary data.</text>
</comment>
<dbReference type="SUPFAM" id="SSF51905">
    <property type="entry name" value="FAD/NAD(P)-binding domain"/>
    <property type="match status" value="1"/>
</dbReference>
<keyword evidence="4 8" id="KW-0816">Tricarboxylic acid cycle</keyword>
<accession>A0ABX3SX98</accession>
<evidence type="ECO:0000256" key="8">
    <source>
        <dbReference type="HAMAP-Rule" id="MF_00212"/>
    </source>
</evidence>
<dbReference type="InterPro" id="IPR006231">
    <property type="entry name" value="MQO"/>
</dbReference>
<comment type="catalytic activity">
    <reaction evidence="1 8">
        <text>(S)-malate + a quinone = a quinol + oxaloacetate</text>
        <dbReference type="Rhea" id="RHEA:46012"/>
        <dbReference type="ChEBI" id="CHEBI:15589"/>
        <dbReference type="ChEBI" id="CHEBI:16452"/>
        <dbReference type="ChEBI" id="CHEBI:24646"/>
        <dbReference type="ChEBI" id="CHEBI:132124"/>
        <dbReference type="EC" id="1.1.5.4"/>
    </reaction>
</comment>
<dbReference type="HAMAP" id="MF_00212">
    <property type="entry name" value="MQO"/>
    <property type="match status" value="1"/>
</dbReference>
<evidence type="ECO:0000256" key="2">
    <source>
        <dbReference type="ARBA" id="ARBA00001974"/>
    </source>
</evidence>
<reference evidence="9 10" key="1">
    <citation type="submission" date="2017-02" db="EMBL/GenBank/DDBJ databases">
        <title>The new phylogeny of genus Mycobacterium.</title>
        <authorList>
            <person name="Tortoli E."/>
            <person name="Trovato A."/>
            <person name="Cirillo D.M."/>
        </authorList>
    </citation>
    <scope>NUCLEOTIDE SEQUENCE [LARGE SCALE GENOMIC DNA]</scope>
    <source>
        <strain evidence="9 10">IP1130001</strain>
    </source>
</reference>
<sequence length="475" mass="51624">MSATLGALLRRLEPGWSITVIERLDAVAAESSGPWNNAGTGHSALCELNYTPQNPDGSIDITKAVRINEQFQVTRQFWAYAVENGVLTDRGFLNPVPHVSFVRGAARVDYLRRRQRALAGNPLFARTELIDDADEFARRLPLMAAKRDFAEPTALNWAADGTDVDFGALSRQLIGFCVRGGATALFGHEVRGLTRRPDGGWTLLIRNRRTGEKHRLNAKFVFVGAGGDALPLLQKSGIKEVRGFAGFPIGGRFLRADNPALVAAHRAKVYGVPAPGAPPLGALHLDLRLVNGKSWLVFGPYAGWSPKFLKHGRISDLPRSVRPDNLVSMLGVGATQAALVRYLIGQLRLSKRDRVRALREFAPSAVDSDWQLTVAGQRVQVIRRDGRRGGVLDFNTTVLGAADGSIAGLLGASPGASTAVPAMIEVLQRCFPDRYRSWLPTLKEMVPSLGCELSREPALFDEVWSWGTKALGLAA</sequence>
<dbReference type="Proteomes" id="UP000243140">
    <property type="component" value="Unassembled WGS sequence"/>
</dbReference>
<gene>
    <name evidence="8" type="primary">mqo</name>
    <name evidence="9" type="ORF">BST29_06635</name>
</gene>
<keyword evidence="10" id="KW-1185">Reference proteome</keyword>
<evidence type="ECO:0000256" key="5">
    <source>
        <dbReference type="ARBA" id="ARBA00022630"/>
    </source>
</evidence>
<name>A0ABX3SX98_MYCMA</name>
<comment type="similarity">
    <text evidence="8">Belongs to the MQO family.</text>
</comment>
<protein>
    <recommendedName>
        <fullName evidence="8">Probable malate:quinone oxidoreductase</fullName>
        <ecNumber evidence="8">1.1.5.4</ecNumber>
    </recommendedName>
    <alternativeName>
        <fullName evidence="8">MQO</fullName>
    </alternativeName>
    <alternativeName>
        <fullName evidence="8">Malate dehydrogenase [quinone]</fullName>
    </alternativeName>
</protein>
<dbReference type="PANTHER" id="PTHR43104:SF2">
    <property type="entry name" value="L-2-HYDROXYGLUTARATE DEHYDROGENASE, MITOCHONDRIAL"/>
    <property type="match status" value="1"/>
</dbReference>